<sequence>MDEMDELAKIDLAKLALPGHINDGVGYMLREISRVGALGGIQYEEGRADGICVGLRLAGALDNAQEQALKMALTRAVARKKRELLPL</sequence>
<organism evidence="1">
    <name type="scientific">bioreactor metagenome</name>
    <dbReference type="NCBI Taxonomy" id="1076179"/>
    <lineage>
        <taxon>unclassified sequences</taxon>
        <taxon>metagenomes</taxon>
        <taxon>ecological metagenomes</taxon>
    </lineage>
</organism>
<dbReference type="AlphaFoldDB" id="A0A645IMP0"/>
<protein>
    <submittedName>
        <fullName evidence="1">Uncharacterized protein</fullName>
    </submittedName>
</protein>
<accession>A0A645IMP0</accession>
<comment type="caution">
    <text evidence="1">The sequence shown here is derived from an EMBL/GenBank/DDBJ whole genome shotgun (WGS) entry which is preliminary data.</text>
</comment>
<proteinExistence type="predicted"/>
<dbReference type="EMBL" id="VSSQ01118324">
    <property type="protein sequence ID" value="MPN52326.1"/>
    <property type="molecule type" value="Genomic_DNA"/>
</dbReference>
<reference evidence="1" key="1">
    <citation type="submission" date="2019-08" db="EMBL/GenBank/DDBJ databases">
        <authorList>
            <person name="Kucharzyk K."/>
            <person name="Murdoch R.W."/>
            <person name="Higgins S."/>
            <person name="Loffler F."/>
        </authorList>
    </citation>
    <scope>NUCLEOTIDE SEQUENCE</scope>
</reference>
<name>A0A645IMP0_9ZZZZ</name>
<gene>
    <name evidence="1" type="ORF">SDC9_199982</name>
</gene>
<evidence type="ECO:0000313" key="1">
    <source>
        <dbReference type="EMBL" id="MPN52326.1"/>
    </source>
</evidence>